<comment type="similarity">
    <text evidence="6">Belongs to the DnaJ family.</text>
</comment>
<dbReference type="FunFam" id="2.10.230.10:FF:000002">
    <property type="entry name" value="Molecular chaperone DnaJ"/>
    <property type="match status" value="1"/>
</dbReference>
<dbReference type="SUPFAM" id="SSF57938">
    <property type="entry name" value="DnaJ/Hsp40 cysteine-rich domain"/>
    <property type="match status" value="1"/>
</dbReference>
<keyword evidence="1 8" id="KW-0479">Metal-binding</keyword>
<gene>
    <name evidence="10" type="ORF">A2639_02945</name>
</gene>
<dbReference type="Pfam" id="PF01556">
    <property type="entry name" value="DnaJ_C"/>
    <property type="match status" value="1"/>
</dbReference>
<keyword evidence="3 8" id="KW-0863">Zinc-finger</keyword>
<dbReference type="Proteomes" id="UP000178991">
    <property type="component" value="Unassembled WGS sequence"/>
</dbReference>
<dbReference type="Gene3D" id="2.60.260.20">
    <property type="entry name" value="Urease metallochaperone UreE, N-terminal domain"/>
    <property type="match status" value="2"/>
</dbReference>
<dbReference type="PROSITE" id="PS51188">
    <property type="entry name" value="ZF_CR"/>
    <property type="match status" value="1"/>
</dbReference>
<evidence type="ECO:0000256" key="6">
    <source>
        <dbReference type="ARBA" id="ARBA00061004"/>
    </source>
</evidence>
<dbReference type="EMBL" id="MHOL01000009">
    <property type="protein sequence ID" value="OGZ63013.1"/>
    <property type="molecule type" value="Genomic_DNA"/>
</dbReference>
<dbReference type="AlphaFoldDB" id="A0A1G2HKN3"/>
<keyword evidence="4 8" id="KW-0862">Zinc</keyword>
<dbReference type="Gene3D" id="2.10.230.10">
    <property type="entry name" value="Heat shock protein DnaJ, cysteine-rich domain"/>
    <property type="match status" value="1"/>
</dbReference>
<dbReference type="GO" id="GO:0051082">
    <property type="term" value="F:unfolded protein binding"/>
    <property type="evidence" value="ECO:0007669"/>
    <property type="project" value="InterPro"/>
</dbReference>
<dbReference type="CDD" id="cd10747">
    <property type="entry name" value="DnaJ_C"/>
    <property type="match status" value="1"/>
</dbReference>
<dbReference type="CDD" id="cd10719">
    <property type="entry name" value="DnaJ_zf"/>
    <property type="match status" value="1"/>
</dbReference>
<evidence type="ECO:0000256" key="2">
    <source>
        <dbReference type="ARBA" id="ARBA00022737"/>
    </source>
</evidence>
<evidence type="ECO:0000256" key="8">
    <source>
        <dbReference type="PROSITE-ProRule" id="PRU00546"/>
    </source>
</evidence>
<dbReference type="SUPFAM" id="SSF49493">
    <property type="entry name" value="HSP40/DnaJ peptide-binding domain"/>
    <property type="match status" value="2"/>
</dbReference>
<dbReference type="GO" id="GO:0031072">
    <property type="term" value="F:heat shock protein binding"/>
    <property type="evidence" value="ECO:0007669"/>
    <property type="project" value="InterPro"/>
</dbReference>
<feature type="zinc finger region" description="CR-type" evidence="8">
    <location>
        <begin position="1"/>
        <end position="73"/>
    </location>
</feature>
<evidence type="ECO:0000256" key="4">
    <source>
        <dbReference type="ARBA" id="ARBA00022833"/>
    </source>
</evidence>
<organism evidence="10 11">
    <name type="scientific">Candidatus Staskawiczbacteria bacterium RIFCSPHIGHO2_01_FULL_34_27</name>
    <dbReference type="NCBI Taxonomy" id="1802199"/>
    <lineage>
        <taxon>Bacteria</taxon>
        <taxon>Candidatus Staskawicziibacteriota</taxon>
    </lineage>
</organism>
<reference evidence="10 11" key="1">
    <citation type="journal article" date="2016" name="Nat. Commun.">
        <title>Thousands of microbial genomes shed light on interconnected biogeochemical processes in an aquifer system.</title>
        <authorList>
            <person name="Anantharaman K."/>
            <person name="Brown C.T."/>
            <person name="Hug L.A."/>
            <person name="Sharon I."/>
            <person name="Castelle C.J."/>
            <person name="Probst A.J."/>
            <person name="Thomas B.C."/>
            <person name="Singh A."/>
            <person name="Wilkins M.J."/>
            <person name="Karaoz U."/>
            <person name="Brodie E.L."/>
            <person name="Williams K.H."/>
            <person name="Hubbard S.S."/>
            <person name="Banfield J.F."/>
        </authorList>
    </citation>
    <scope>NUCLEOTIDE SEQUENCE [LARGE SCALE GENOMIC DNA]</scope>
</reference>
<evidence type="ECO:0000256" key="5">
    <source>
        <dbReference type="ARBA" id="ARBA00023186"/>
    </source>
</evidence>
<evidence type="ECO:0000313" key="10">
    <source>
        <dbReference type="EMBL" id="OGZ63013.1"/>
    </source>
</evidence>
<sequence length="214" mass="23509">MVSCHRCNGNGAEPNTKINECFACRGIGQVQEVKRTMLGSYTTFTICPECKGDGTKPEKPCNVCKGEGRLKGDEIIDITIPAGIDNGQVIEILERGDAGKKGGRAGNLYAKVFIKDHEIFSRKGDDLYSSEEISYSQSVLGDEIELPTLEGTKILLKVPQGTEAGKIFRIQGKGTIHFGSQSRGDMYVKLRIKSPKKVSKKQRELLEELKKEGL</sequence>
<dbReference type="InterPro" id="IPR036410">
    <property type="entry name" value="HSP_DnaJ_Cys-rich_dom_sf"/>
</dbReference>
<dbReference type="FunFam" id="2.60.260.20:FF:000005">
    <property type="entry name" value="Chaperone protein dnaJ 1, mitochondrial"/>
    <property type="match status" value="1"/>
</dbReference>
<evidence type="ECO:0000313" key="11">
    <source>
        <dbReference type="Proteomes" id="UP000178991"/>
    </source>
</evidence>
<dbReference type="PANTHER" id="PTHR43096">
    <property type="entry name" value="DNAJ HOMOLOG 1, MITOCHONDRIAL-RELATED"/>
    <property type="match status" value="1"/>
</dbReference>
<evidence type="ECO:0000256" key="3">
    <source>
        <dbReference type="ARBA" id="ARBA00022771"/>
    </source>
</evidence>
<evidence type="ECO:0000259" key="9">
    <source>
        <dbReference type="PROSITE" id="PS51188"/>
    </source>
</evidence>
<keyword evidence="2" id="KW-0677">Repeat</keyword>
<keyword evidence="5" id="KW-0143">Chaperone</keyword>
<dbReference type="GO" id="GO:0005737">
    <property type="term" value="C:cytoplasm"/>
    <property type="evidence" value="ECO:0007669"/>
    <property type="project" value="TreeGrafter"/>
</dbReference>
<proteinExistence type="inferred from homology"/>
<dbReference type="GO" id="GO:0008270">
    <property type="term" value="F:zinc ion binding"/>
    <property type="evidence" value="ECO:0007669"/>
    <property type="project" value="UniProtKB-KW"/>
</dbReference>
<evidence type="ECO:0000256" key="7">
    <source>
        <dbReference type="ARBA" id="ARBA00067609"/>
    </source>
</evidence>
<dbReference type="InterPro" id="IPR001305">
    <property type="entry name" value="HSP_DnaJ_Cys-rich_dom"/>
</dbReference>
<dbReference type="GO" id="GO:0042026">
    <property type="term" value="P:protein refolding"/>
    <property type="evidence" value="ECO:0007669"/>
    <property type="project" value="TreeGrafter"/>
</dbReference>
<name>A0A1G2HKN3_9BACT</name>
<evidence type="ECO:0000256" key="1">
    <source>
        <dbReference type="ARBA" id="ARBA00022723"/>
    </source>
</evidence>
<comment type="caution">
    <text evidence="10">The sequence shown here is derived from an EMBL/GenBank/DDBJ whole genome shotgun (WGS) entry which is preliminary data.</text>
</comment>
<protein>
    <recommendedName>
        <fullName evidence="7">Chaperone protein DnaJ</fullName>
    </recommendedName>
</protein>
<accession>A0A1G2HKN3</accession>
<dbReference type="InterPro" id="IPR002939">
    <property type="entry name" value="DnaJ_C"/>
</dbReference>
<feature type="domain" description="CR-type" evidence="9">
    <location>
        <begin position="1"/>
        <end position="73"/>
    </location>
</feature>
<dbReference type="PANTHER" id="PTHR43096:SF52">
    <property type="entry name" value="DNAJ HOMOLOG 1, MITOCHONDRIAL-RELATED"/>
    <property type="match status" value="1"/>
</dbReference>
<dbReference type="InterPro" id="IPR008971">
    <property type="entry name" value="HSP40/DnaJ_pept-bd"/>
</dbReference>